<sequence>MPLVTASMNISSAFKESGLVPDVLSEAPADTLLGINYPNGQDVALGNKLTPEQASQAPEVMFVPDDSEAYYTLIMTDPDAPSRADPKFGEWRHWIVTNIPGSQPSVSASSVNNHTSYIGPAPPEGTGFHRYCFLLFKQKSKDQAIQQLSSEKREDRRNFKAEQFGKDNDLKLVAANFFLCQNSKDQ</sequence>
<evidence type="ECO:0000313" key="2">
    <source>
        <dbReference type="EMBL" id="KAG2182512.1"/>
    </source>
</evidence>
<evidence type="ECO:0000313" key="3">
    <source>
        <dbReference type="Proteomes" id="UP000654370"/>
    </source>
</evidence>
<dbReference type="CDD" id="cd00866">
    <property type="entry name" value="PEBP_euk"/>
    <property type="match status" value="1"/>
</dbReference>
<keyword evidence="3" id="KW-1185">Reference proteome</keyword>
<dbReference type="PANTHER" id="PTHR11362:SF82">
    <property type="entry name" value="PHOSPHATIDYLETHANOLAMINE-BINDING PROTEIN 4"/>
    <property type="match status" value="1"/>
</dbReference>
<comment type="similarity">
    <text evidence="1">Belongs to the phosphatidylethanolamine-binding protein family.</text>
</comment>
<reference evidence="2" key="1">
    <citation type="submission" date="2020-12" db="EMBL/GenBank/DDBJ databases">
        <title>Metabolic potential, ecology and presence of endohyphal bacteria is reflected in genomic diversity of Mucoromycotina.</title>
        <authorList>
            <person name="Muszewska A."/>
            <person name="Okrasinska A."/>
            <person name="Steczkiewicz K."/>
            <person name="Drgas O."/>
            <person name="Orlowska M."/>
            <person name="Perlinska-Lenart U."/>
            <person name="Aleksandrzak-Piekarczyk T."/>
            <person name="Szatraj K."/>
            <person name="Zielenkiewicz U."/>
            <person name="Pilsyk S."/>
            <person name="Malc E."/>
            <person name="Mieczkowski P."/>
            <person name="Kruszewska J.S."/>
            <person name="Biernat P."/>
            <person name="Pawlowska J."/>
        </authorList>
    </citation>
    <scope>NUCLEOTIDE SEQUENCE</scope>
    <source>
        <strain evidence="2">WA0000067209</strain>
    </source>
</reference>
<dbReference type="InterPro" id="IPR036610">
    <property type="entry name" value="PEBP-like_sf"/>
</dbReference>
<dbReference type="Gene3D" id="3.90.280.10">
    <property type="entry name" value="PEBP-like"/>
    <property type="match status" value="1"/>
</dbReference>
<dbReference type="Pfam" id="PF01161">
    <property type="entry name" value="PBP"/>
    <property type="match status" value="1"/>
</dbReference>
<accession>A0A8H7UI31</accession>
<dbReference type="PANTHER" id="PTHR11362">
    <property type="entry name" value="PHOSPHATIDYLETHANOLAMINE-BINDING PROTEIN"/>
    <property type="match status" value="1"/>
</dbReference>
<gene>
    <name evidence="2" type="ORF">INT43_007443</name>
</gene>
<evidence type="ECO:0000256" key="1">
    <source>
        <dbReference type="ARBA" id="ARBA00007091"/>
    </source>
</evidence>
<comment type="caution">
    <text evidence="2">The sequence shown here is derived from an EMBL/GenBank/DDBJ whole genome shotgun (WGS) entry which is preliminary data.</text>
</comment>
<dbReference type="InterPro" id="IPR035810">
    <property type="entry name" value="PEBP_euk"/>
</dbReference>
<dbReference type="EMBL" id="JAEPQZ010000004">
    <property type="protein sequence ID" value="KAG2182512.1"/>
    <property type="molecule type" value="Genomic_DNA"/>
</dbReference>
<protein>
    <recommendedName>
        <fullName evidence="4">Phosphatidylethanolamine-binding protein</fullName>
    </recommendedName>
</protein>
<dbReference type="PROSITE" id="PS01220">
    <property type="entry name" value="PBP"/>
    <property type="match status" value="1"/>
</dbReference>
<dbReference type="OrthoDB" id="2506647at2759"/>
<name>A0A8H7UI31_MORIS</name>
<dbReference type="SUPFAM" id="SSF49777">
    <property type="entry name" value="PEBP-like"/>
    <property type="match status" value="1"/>
</dbReference>
<dbReference type="AlphaFoldDB" id="A0A8H7UI31"/>
<organism evidence="2 3">
    <name type="scientific">Mortierella isabellina</name>
    <name type="common">Filamentous fungus</name>
    <name type="synonym">Umbelopsis isabellina</name>
    <dbReference type="NCBI Taxonomy" id="91625"/>
    <lineage>
        <taxon>Eukaryota</taxon>
        <taxon>Fungi</taxon>
        <taxon>Fungi incertae sedis</taxon>
        <taxon>Mucoromycota</taxon>
        <taxon>Mucoromycotina</taxon>
        <taxon>Umbelopsidomycetes</taxon>
        <taxon>Umbelopsidales</taxon>
        <taxon>Umbelopsidaceae</taxon>
        <taxon>Umbelopsis</taxon>
    </lineage>
</organism>
<dbReference type="InterPro" id="IPR008914">
    <property type="entry name" value="PEBP"/>
</dbReference>
<proteinExistence type="inferred from homology"/>
<dbReference type="InterPro" id="IPR001858">
    <property type="entry name" value="Phosphatidylethanolamine-bd_CS"/>
</dbReference>
<dbReference type="Proteomes" id="UP000654370">
    <property type="component" value="Unassembled WGS sequence"/>
</dbReference>
<evidence type="ECO:0008006" key="4">
    <source>
        <dbReference type="Google" id="ProtNLM"/>
    </source>
</evidence>